<keyword evidence="2" id="KW-1185">Reference proteome</keyword>
<sequence>MRVGVFMLLLLGFGAFPFWRVVFFLSGLSSGSNQLFSPIKYALQALMYFYFVSSL</sequence>
<dbReference type="Proteomes" id="UP001420932">
    <property type="component" value="Unassembled WGS sequence"/>
</dbReference>
<name>A0AAP0L476_9MAGN</name>
<gene>
    <name evidence="1" type="ORF">Syun_004557</name>
</gene>
<proteinExistence type="predicted"/>
<evidence type="ECO:0000313" key="1">
    <source>
        <dbReference type="EMBL" id="KAK9163655.1"/>
    </source>
</evidence>
<evidence type="ECO:0000313" key="2">
    <source>
        <dbReference type="Proteomes" id="UP001420932"/>
    </source>
</evidence>
<comment type="caution">
    <text evidence="1">The sequence shown here is derived from an EMBL/GenBank/DDBJ whole genome shotgun (WGS) entry which is preliminary data.</text>
</comment>
<dbReference type="AlphaFoldDB" id="A0AAP0L476"/>
<accession>A0AAP0L476</accession>
<dbReference type="EMBL" id="JBBNAF010000002">
    <property type="protein sequence ID" value="KAK9163655.1"/>
    <property type="molecule type" value="Genomic_DNA"/>
</dbReference>
<protein>
    <submittedName>
        <fullName evidence="1">Uncharacterized protein</fullName>
    </submittedName>
</protein>
<reference evidence="1 2" key="1">
    <citation type="submission" date="2024-01" db="EMBL/GenBank/DDBJ databases">
        <title>Genome assemblies of Stephania.</title>
        <authorList>
            <person name="Yang L."/>
        </authorList>
    </citation>
    <scope>NUCLEOTIDE SEQUENCE [LARGE SCALE GENOMIC DNA]</scope>
    <source>
        <strain evidence="1">YNDBR</strain>
        <tissue evidence="1">Leaf</tissue>
    </source>
</reference>
<organism evidence="1 2">
    <name type="scientific">Stephania yunnanensis</name>
    <dbReference type="NCBI Taxonomy" id="152371"/>
    <lineage>
        <taxon>Eukaryota</taxon>
        <taxon>Viridiplantae</taxon>
        <taxon>Streptophyta</taxon>
        <taxon>Embryophyta</taxon>
        <taxon>Tracheophyta</taxon>
        <taxon>Spermatophyta</taxon>
        <taxon>Magnoliopsida</taxon>
        <taxon>Ranunculales</taxon>
        <taxon>Menispermaceae</taxon>
        <taxon>Menispermoideae</taxon>
        <taxon>Cissampelideae</taxon>
        <taxon>Stephania</taxon>
    </lineage>
</organism>